<dbReference type="GO" id="GO:0042597">
    <property type="term" value="C:periplasmic space"/>
    <property type="evidence" value="ECO:0007669"/>
    <property type="project" value="UniProtKB-ARBA"/>
</dbReference>
<keyword evidence="7" id="KW-1185">Reference proteome</keyword>
<dbReference type="InterPro" id="IPR039424">
    <property type="entry name" value="SBP_5"/>
</dbReference>
<comment type="similarity">
    <text evidence="1">Belongs to the bacterial solute-binding protein 5 family.</text>
</comment>
<evidence type="ECO:0000313" key="7">
    <source>
        <dbReference type="Proteomes" id="UP000315103"/>
    </source>
</evidence>
<evidence type="ECO:0000313" key="6">
    <source>
        <dbReference type="EMBL" id="TVT27383.1"/>
    </source>
</evidence>
<accession>A0A558ASY4</accession>
<evidence type="ECO:0000256" key="4">
    <source>
        <dbReference type="SAM" id="SignalP"/>
    </source>
</evidence>
<dbReference type="PANTHER" id="PTHR30290">
    <property type="entry name" value="PERIPLASMIC BINDING COMPONENT OF ABC TRANSPORTER"/>
    <property type="match status" value="1"/>
</dbReference>
<dbReference type="Proteomes" id="UP000315103">
    <property type="component" value="Unassembled WGS sequence"/>
</dbReference>
<dbReference type="InterPro" id="IPR000914">
    <property type="entry name" value="SBP_5_dom"/>
</dbReference>
<name>A0A558ASY4_9STAP</name>
<sequence length="559" mass="61503">MKKFSYYILLTLTIAVLAACTDDSEVGTDTSAASDSNSTSGDIVLSLPSDAVSLDPHGSNDSPSEKVRSHIYEGLVAQDENLEIVPELATEWEQVDDTTWHFTLREGVTFHDGSPFNAEVAKANFDRLLDPSRGSTRAFVLEMIEEVNVVDEQTLEIVTQYPFAPLPGHLTHGAGNIISKALIDEDYQYALDEAGVDMTLEEYYALRESGGAEHEEVASQISEFTGTKAEQHPVGTGYLQYEDRQPGESTTLARFADYWDGPASFDTLTLKVVPEAGSRVAELETGSSHAIADVPSSDIARIENDEDLSLARSQSVALEYIGINTQSEPLDDVRVRKAITHAFNKQAVLEGVYNGAGIVADSPLAPNVFGYDENLETLDYDMDKARALLEEAGYADGFSLNIMVNNDNPERVDTAIWLQESLAELNIDLEIEQLEWGAFLDATGEGKHDMFIMSWGNSTGDPDNALTPLFHSSRLGSPGNRTFLENDEVDSLLDAARQESDTEAREALYGEVQQILIDEAPAIFIMHPQYMNAYSNRLDGLTIDSYDQFNFKNATLEEE</sequence>
<dbReference type="RefSeq" id="WP_145289528.1">
    <property type="nucleotide sequence ID" value="NZ_VMSJ01000004.1"/>
</dbReference>
<comment type="caution">
    <text evidence="6">The sequence shown here is derived from an EMBL/GenBank/DDBJ whole genome shotgun (WGS) entry which is preliminary data.</text>
</comment>
<dbReference type="GO" id="GO:0043190">
    <property type="term" value="C:ATP-binding cassette (ABC) transporter complex"/>
    <property type="evidence" value="ECO:0007669"/>
    <property type="project" value="InterPro"/>
</dbReference>
<keyword evidence="3 4" id="KW-0732">Signal</keyword>
<gene>
    <name evidence="6" type="ORF">FO441_10100</name>
</gene>
<evidence type="ECO:0000256" key="2">
    <source>
        <dbReference type="ARBA" id="ARBA00022448"/>
    </source>
</evidence>
<dbReference type="EMBL" id="VMSJ01000004">
    <property type="protein sequence ID" value="TVT27383.1"/>
    <property type="molecule type" value="Genomic_DNA"/>
</dbReference>
<organism evidence="6 7">
    <name type="scientific">Salinicoccus cyprini</name>
    <dbReference type="NCBI Taxonomy" id="2493691"/>
    <lineage>
        <taxon>Bacteria</taxon>
        <taxon>Bacillati</taxon>
        <taxon>Bacillota</taxon>
        <taxon>Bacilli</taxon>
        <taxon>Bacillales</taxon>
        <taxon>Staphylococcaceae</taxon>
        <taxon>Salinicoccus</taxon>
    </lineage>
</organism>
<dbReference type="GO" id="GO:1904680">
    <property type="term" value="F:peptide transmembrane transporter activity"/>
    <property type="evidence" value="ECO:0007669"/>
    <property type="project" value="TreeGrafter"/>
</dbReference>
<feature type="signal peptide" evidence="4">
    <location>
        <begin position="1"/>
        <end position="18"/>
    </location>
</feature>
<evidence type="ECO:0000256" key="3">
    <source>
        <dbReference type="ARBA" id="ARBA00022729"/>
    </source>
</evidence>
<proteinExistence type="inferred from homology"/>
<dbReference type="SUPFAM" id="SSF53850">
    <property type="entry name" value="Periplasmic binding protein-like II"/>
    <property type="match status" value="1"/>
</dbReference>
<dbReference type="InterPro" id="IPR030678">
    <property type="entry name" value="Peptide/Ni-bd"/>
</dbReference>
<dbReference type="PROSITE" id="PS51257">
    <property type="entry name" value="PROKAR_LIPOPROTEIN"/>
    <property type="match status" value="1"/>
</dbReference>
<feature type="chain" id="PRO_5039408238" evidence="4">
    <location>
        <begin position="19"/>
        <end position="559"/>
    </location>
</feature>
<feature type="domain" description="Solute-binding protein family 5" evidence="5">
    <location>
        <begin position="83"/>
        <end position="474"/>
    </location>
</feature>
<keyword evidence="2" id="KW-0813">Transport</keyword>
<reference evidence="6 7" key="1">
    <citation type="submission" date="2019-07" db="EMBL/GenBank/DDBJ databases">
        <title>Salinicoccus cyprini sp. nov., isolated from gastro-intestinal tract of mirror carp, Cyprinus carpio var. specularis, collected from Gobind Sagar Reservoir, Himachal Pradesh, India.</title>
        <authorList>
            <person name="Talwar C."/>
            <person name="Singh A.K."/>
            <person name="Lal R."/>
            <person name="Negi R.K."/>
        </authorList>
    </citation>
    <scope>NUCLEOTIDE SEQUENCE [LARGE SCALE GENOMIC DNA]</scope>
    <source>
        <strain evidence="6 7">CT19</strain>
    </source>
</reference>
<dbReference type="Pfam" id="PF00496">
    <property type="entry name" value="SBP_bac_5"/>
    <property type="match status" value="1"/>
</dbReference>
<dbReference type="Gene3D" id="3.40.190.10">
    <property type="entry name" value="Periplasmic binding protein-like II"/>
    <property type="match status" value="1"/>
</dbReference>
<dbReference type="PIRSF" id="PIRSF002741">
    <property type="entry name" value="MppA"/>
    <property type="match status" value="1"/>
</dbReference>
<dbReference type="Gene3D" id="3.10.105.10">
    <property type="entry name" value="Dipeptide-binding Protein, Domain 3"/>
    <property type="match status" value="1"/>
</dbReference>
<dbReference type="OrthoDB" id="9771733at2"/>
<dbReference type="GO" id="GO:0015833">
    <property type="term" value="P:peptide transport"/>
    <property type="evidence" value="ECO:0007669"/>
    <property type="project" value="TreeGrafter"/>
</dbReference>
<dbReference type="PANTHER" id="PTHR30290:SF9">
    <property type="entry name" value="OLIGOPEPTIDE-BINDING PROTEIN APPA"/>
    <property type="match status" value="1"/>
</dbReference>
<dbReference type="Gene3D" id="3.90.76.10">
    <property type="entry name" value="Dipeptide-binding Protein, Domain 1"/>
    <property type="match status" value="1"/>
</dbReference>
<protein>
    <submittedName>
        <fullName evidence="6">Glutathione ABC transporter substrate-binding protein</fullName>
    </submittedName>
</protein>
<evidence type="ECO:0000259" key="5">
    <source>
        <dbReference type="Pfam" id="PF00496"/>
    </source>
</evidence>
<evidence type="ECO:0000256" key="1">
    <source>
        <dbReference type="ARBA" id="ARBA00005695"/>
    </source>
</evidence>
<dbReference type="AlphaFoldDB" id="A0A558ASY4"/>
<dbReference type="CDD" id="cd08499">
    <property type="entry name" value="PBP2_Ylib_like"/>
    <property type="match status" value="1"/>
</dbReference>